<reference evidence="9 10" key="1">
    <citation type="journal article" date="2012" name="Science">
        <title>The Paleozoic origin of enzymatic lignin decomposition reconstructed from 31 fungal genomes.</title>
        <authorList>
            <person name="Floudas D."/>
            <person name="Binder M."/>
            <person name="Riley R."/>
            <person name="Barry K."/>
            <person name="Blanchette R.A."/>
            <person name="Henrissat B."/>
            <person name="Martinez A.T."/>
            <person name="Otillar R."/>
            <person name="Spatafora J.W."/>
            <person name="Yadav J.S."/>
            <person name="Aerts A."/>
            <person name="Benoit I."/>
            <person name="Boyd A."/>
            <person name="Carlson A."/>
            <person name="Copeland A."/>
            <person name="Coutinho P.M."/>
            <person name="de Vries R.P."/>
            <person name="Ferreira P."/>
            <person name="Findley K."/>
            <person name="Foster B."/>
            <person name="Gaskell J."/>
            <person name="Glotzer D."/>
            <person name="Gorecki P."/>
            <person name="Heitman J."/>
            <person name="Hesse C."/>
            <person name="Hori C."/>
            <person name="Igarashi K."/>
            <person name="Jurgens J.A."/>
            <person name="Kallen N."/>
            <person name="Kersten P."/>
            <person name="Kohler A."/>
            <person name="Kuees U."/>
            <person name="Kumar T.K.A."/>
            <person name="Kuo A."/>
            <person name="LaButti K."/>
            <person name="Larrondo L.F."/>
            <person name="Lindquist E."/>
            <person name="Ling A."/>
            <person name="Lombard V."/>
            <person name="Lucas S."/>
            <person name="Lundell T."/>
            <person name="Martin R."/>
            <person name="McLaughlin D.J."/>
            <person name="Morgenstern I."/>
            <person name="Morin E."/>
            <person name="Murat C."/>
            <person name="Nagy L.G."/>
            <person name="Nolan M."/>
            <person name="Ohm R.A."/>
            <person name="Patyshakuliyeva A."/>
            <person name="Rokas A."/>
            <person name="Ruiz-Duenas F.J."/>
            <person name="Sabat G."/>
            <person name="Salamov A."/>
            <person name="Samejima M."/>
            <person name="Schmutz J."/>
            <person name="Slot J.C."/>
            <person name="St John F."/>
            <person name="Stenlid J."/>
            <person name="Sun H."/>
            <person name="Sun S."/>
            <person name="Syed K."/>
            <person name="Tsang A."/>
            <person name="Wiebenga A."/>
            <person name="Young D."/>
            <person name="Pisabarro A."/>
            <person name="Eastwood D.C."/>
            <person name="Martin F."/>
            <person name="Cullen D."/>
            <person name="Grigoriev I.V."/>
            <person name="Hibbett D.S."/>
        </authorList>
    </citation>
    <scope>NUCLEOTIDE SEQUENCE</scope>
    <source>
        <strain evidence="10">FP-58527</strain>
    </source>
</reference>
<evidence type="ECO:0000259" key="7">
    <source>
        <dbReference type="Pfam" id="PF10433"/>
    </source>
</evidence>
<keyword evidence="10" id="KW-1185">Reference proteome</keyword>
<comment type="similarity">
    <text evidence="2">Belongs to the DDB1 family.</text>
</comment>
<evidence type="ECO:0000259" key="6">
    <source>
        <dbReference type="Pfam" id="PF03178"/>
    </source>
</evidence>
<organism evidence="9 10">
    <name type="scientific">Fomitopsis schrenkii</name>
    <name type="common">Brown rot fungus</name>
    <dbReference type="NCBI Taxonomy" id="2126942"/>
    <lineage>
        <taxon>Eukaryota</taxon>
        <taxon>Fungi</taxon>
        <taxon>Dikarya</taxon>
        <taxon>Basidiomycota</taxon>
        <taxon>Agaricomycotina</taxon>
        <taxon>Agaricomycetes</taxon>
        <taxon>Polyporales</taxon>
        <taxon>Fomitopsis</taxon>
    </lineage>
</organism>
<dbReference type="InterPro" id="IPR050358">
    <property type="entry name" value="RSE1/DDB1/CFT1"/>
</dbReference>
<dbReference type="EMBL" id="KE504123">
    <property type="protein sequence ID" value="EPT05803.1"/>
    <property type="molecule type" value="Genomic_DNA"/>
</dbReference>
<name>S8ENV4_FOMSC</name>
<dbReference type="Pfam" id="PF03178">
    <property type="entry name" value="CPSF_A"/>
    <property type="match status" value="1"/>
</dbReference>
<evidence type="ECO:0000256" key="1">
    <source>
        <dbReference type="ARBA" id="ARBA00004123"/>
    </source>
</evidence>
<dbReference type="STRING" id="743788.S8ENV4"/>
<proteinExistence type="inferred from homology"/>
<dbReference type="Pfam" id="PF10433">
    <property type="entry name" value="Beta-prop_RSE1_1st"/>
    <property type="match status" value="1"/>
</dbReference>
<dbReference type="InterPro" id="IPR018846">
    <property type="entry name" value="Beta-prop_RSE1/DDB1/CPSF1_1st"/>
</dbReference>
<dbReference type="SUPFAM" id="SSF50998">
    <property type="entry name" value="Quinoprotein alcohol dehydrogenase-like"/>
    <property type="match status" value="1"/>
</dbReference>
<feature type="region of interest" description="Disordered" evidence="5">
    <location>
        <begin position="64"/>
        <end position="88"/>
    </location>
</feature>
<keyword evidence="4" id="KW-0539">Nucleus</keyword>
<dbReference type="eggNOG" id="KOG1896">
    <property type="taxonomic scope" value="Eukaryota"/>
</dbReference>
<dbReference type="HOGENOM" id="CLU_002414_0_0_1"/>
<dbReference type="InterPro" id="IPR058543">
    <property type="entry name" value="Beta-prop_RSE1/DDB1/CPSF1_2nd"/>
</dbReference>
<dbReference type="InterPro" id="IPR004871">
    <property type="entry name" value="RSE1/DDB1/CPSF1_C"/>
</dbReference>
<feature type="domain" description="RSE1/DDB1/CPSF1 first beta-propeller" evidence="7">
    <location>
        <begin position="116"/>
        <end position="464"/>
    </location>
</feature>
<dbReference type="PANTHER" id="PTHR10644">
    <property type="entry name" value="DNA REPAIR/RNA PROCESSING CPSF FAMILY"/>
    <property type="match status" value="1"/>
</dbReference>
<dbReference type="GO" id="GO:0005634">
    <property type="term" value="C:nucleus"/>
    <property type="evidence" value="ECO:0007669"/>
    <property type="project" value="UniProtKB-SubCell"/>
</dbReference>
<evidence type="ECO:0000256" key="5">
    <source>
        <dbReference type="SAM" id="MobiDB-lite"/>
    </source>
</evidence>
<evidence type="ECO:0000256" key="3">
    <source>
        <dbReference type="ARBA" id="ARBA00014577"/>
    </source>
</evidence>
<gene>
    <name evidence="9" type="ORF">FOMPIDRAFT_1155608</name>
</gene>
<dbReference type="Gene3D" id="1.10.150.910">
    <property type="match status" value="1"/>
</dbReference>
<evidence type="ECO:0000256" key="2">
    <source>
        <dbReference type="ARBA" id="ARBA00007453"/>
    </source>
</evidence>
<dbReference type="Proteomes" id="UP000015241">
    <property type="component" value="Unassembled WGS sequence"/>
</dbReference>
<dbReference type="Gene3D" id="2.130.10.10">
    <property type="entry name" value="YVTN repeat-like/Quinoprotein amine dehydrogenase"/>
    <property type="match status" value="2"/>
</dbReference>
<sequence length="1438" mass="158277">MQALRQEILPPSGVEFAACLRLLPSTRSDSKLPGPSTISGRALFNVVVARSNHLRIFEVREEPAPISSQKEDEKERRASVRKGTEAVEGEVEMDVSGEGFVNMGSFKTNGQNGLLEPHTVTRFYLVREHCLHGIVTGIEAVRIVSSIEDNLDRLVVSFKDAKIALLEWSDGIHDLITVSIHTYERAPQLSAIDAPLFRPELRADPLSRCVALLLPKDSIAILPFYQSQAELDIMEQEMSQAREIPYSPSFILDLSAEVDDRIRNVIDFVFLPGFNNPTVAVLYQHTQTWTGRLQEYKDTVALIVFTLDLVTHHYPVITVVESLPYDCFALTACSTSLGGVVILAGNSILYVDQASRRVILPLNGWPARTSEMTIPSLTPDEQSRDLQIEGARFVFIDERKLYIFGKDGTVYPVEIILDGKTVSRLSMAAPIARSTIPAIVRRVGEDHLFIGSTVGPSVLLKTARVEEDIPDEGVDMASSPATVVAPMDSMDLDDDEELYGTSTMAEQPHGNGTAANGVAATTKTRTVVHLSLCDAIPAYGPIADMTFALAKNGDRFVPELVAATGSGALGGFTLLQRDLPTRTKRKIHAIGGSRGMWSLPVRQPVKVNGSTFERPANPFHTEKDTLIISTDATPSPGLSRIASRNSQGEIQITTRIPGTTIGAAPFFHGTAILHVMFNVANVVRVLEPDGSERQAIKDTDGDVPRPRVRYCSICDPFILIIREDDSIGLFVGEAERGKIRRKDMSPMGEKASKYLSGYFYTDTSGIFQSHHNAEASGSEGVTSTLQAAMDSGKKSQWLILVRPQGVVEIWTLPKLTLAFSTTLAASLEPVVTDSFDPVALSLPQDPPRKPQEFDIEQIVIAPLGESSPHPYLMLFMRSGLLAVYEAFPVQPPADPLPNDRTCTLLVQFVKVVTRAFDIQVPEEQEKSVLAEVKKISRHLIPFVSSPSPGQTFSGVFFTGDRPCWIIATDKGGVKVFPSGHSVVHAFTASSLWESRSDFLLYSEEGPSLVEWIPDIQLNTHLPSRSVPRAKGYTNVVYDPNTSLIVAASSRQSRFASYDDDGNIVWEPDAPNVSFPYCDSSAIELLMPDAWVTVDGYEFAQNEFVTCLDCVTLESVSTETGTKDFIAVGTTVNRGEDLAVKGAVYIFEVVEVVADPSTGMKRWYQLKLRCRDDAKGPVTALCGMANYLVSSMGQKIFVRAFDLDERLVGVAFLDVGVYVTSLRAVKNLLLIGDAVKSIWFVAFQEDPYKLVILGKDPHHVCVTSADLFFADDRVSLLVCDEDGVIRLYEYDPHDPESRGGQHLLRRTEFHGQTEYRTSALIARRKTKDTDVPQAKLICGSTDGSLSSFTYVDPSAFKRLHLLQGQLTRNVQHVAGLNPKAFRIVRNDYVSRPLAKGILDGNLLSTFEDLPVPRQHEMTRQIGTERGTVLKDWLSVNGAW</sequence>
<dbReference type="FunCoup" id="S8ENV4">
    <property type="interactions" value="711"/>
</dbReference>
<evidence type="ECO:0000313" key="10">
    <source>
        <dbReference type="Proteomes" id="UP000015241"/>
    </source>
</evidence>
<evidence type="ECO:0000256" key="4">
    <source>
        <dbReference type="ARBA" id="ARBA00023242"/>
    </source>
</evidence>
<comment type="subcellular location">
    <subcellularLocation>
        <location evidence="1">Nucleus</location>
    </subcellularLocation>
</comment>
<dbReference type="OrthoDB" id="6109at2759"/>
<evidence type="ECO:0000259" key="8">
    <source>
        <dbReference type="Pfam" id="PF23726"/>
    </source>
</evidence>
<protein>
    <recommendedName>
        <fullName evidence="3">DNA damage-binding protein 1</fullName>
    </recommendedName>
</protein>
<accession>S8ENV4</accession>
<feature type="domain" description="RSE1/DDB1/CPSF1 second beta-propeller" evidence="8">
    <location>
        <begin position="592"/>
        <end position="987"/>
    </location>
</feature>
<evidence type="ECO:0000313" key="9">
    <source>
        <dbReference type="EMBL" id="EPT05803.1"/>
    </source>
</evidence>
<dbReference type="InterPro" id="IPR011047">
    <property type="entry name" value="Quinoprotein_ADH-like_sf"/>
</dbReference>
<dbReference type="InParanoid" id="S8ENV4"/>
<dbReference type="GO" id="GO:0003676">
    <property type="term" value="F:nucleic acid binding"/>
    <property type="evidence" value="ECO:0007669"/>
    <property type="project" value="InterPro"/>
</dbReference>
<dbReference type="InterPro" id="IPR015943">
    <property type="entry name" value="WD40/YVTN_repeat-like_dom_sf"/>
</dbReference>
<dbReference type="Pfam" id="PF23726">
    <property type="entry name" value="Beta-prop_RSE1_2nd"/>
    <property type="match status" value="1"/>
</dbReference>
<feature type="domain" description="RSE1/DDB1/CPSF1 C-terminal" evidence="6">
    <location>
        <begin position="1080"/>
        <end position="1406"/>
    </location>
</feature>
<feature type="compositionally biased region" description="Basic and acidic residues" evidence="5">
    <location>
        <begin position="64"/>
        <end position="85"/>
    </location>
</feature>